<proteinExistence type="predicted"/>
<keyword evidence="2" id="KW-0238">DNA-binding</keyword>
<dbReference type="PANTHER" id="PTHR43132">
    <property type="entry name" value="ARSENICAL RESISTANCE OPERON REPRESSOR ARSR-RELATED"/>
    <property type="match status" value="1"/>
</dbReference>
<dbReference type="AlphaFoldDB" id="A0A1N5S8L0"/>
<dbReference type="InterPro" id="IPR011991">
    <property type="entry name" value="ArsR-like_HTH"/>
</dbReference>
<evidence type="ECO:0000313" key="5">
    <source>
        <dbReference type="EMBL" id="SIM32364.1"/>
    </source>
</evidence>
<keyword evidence="1" id="KW-0805">Transcription regulation</keyword>
<dbReference type="PRINTS" id="PR00778">
    <property type="entry name" value="HTHARSR"/>
</dbReference>
<evidence type="ECO:0000256" key="3">
    <source>
        <dbReference type="ARBA" id="ARBA00023163"/>
    </source>
</evidence>
<evidence type="ECO:0000259" key="4">
    <source>
        <dbReference type="PROSITE" id="PS50987"/>
    </source>
</evidence>
<dbReference type="PANTHER" id="PTHR43132:SF2">
    <property type="entry name" value="ARSENICAL RESISTANCE OPERON REPRESSOR ARSR-RELATED"/>
    <property type="match status" value="1"/>
</dbReference>
<dbReference type="SUPFAM" id="SSF46785">
    <property type="entry name" value="Winged helix' DNA-binding domain"/>
    <property type="match status" value="1"/>
</dbReference>
<dbReference type="GO" id="GO:0003677">
    <property type="term" value="F:DNA binding"/>
    <property type="evidence" value="ECO:0007669"/>
    <property type="project" value="UniProtKB-KW"/>
</dbReference>
<feature type="domain" description="HTH arsR-type" evidence="4">
    <location>
        <begin position="1"/>
        <end position="95"/>
    </location>
</feature>
<dbReference type="SMART" id="SM00418">
    <property type="entry name" value="HTH_ARSR"/>
    <property type="match status" value="1"/>
</dbReference>
<gene>
    <name evidence="5" type="ORF">CSP5_0125</name>
</gene>
<dbReference type="InterPro" id="IPR051011">
    <property type="entry name" value="Metal_resp_trans_reg"/>
</dbReference>
<dbReference type="NCBIfam" id="NF033788">
    <property type="entry name" value="HTH_metalloreg"/>
    <property type="match status" value="1"/>
</dbReference>
<dbReference type="EMBL" id="LT671858">
    <property type="protein sequence ID" value="SIM32364.1"/>
    <property type="molecule type" value="Genomic_DNA"/>
</dbReference>
<sequence length="233" mass="25703">MKNISAEHISSVIRAISNPERLAIIEIMAEGRSNVTGIVKKTGIAQPKVSTYLSMLQNAGIVDSFRSGKEIIYSIVPEVMESLLSWAEDLSGKMNRSLHGEMNVIVPSSDSFSYARCCYDHLAGKIGVYLLEELLRRGWIAVENSDKPTFMLTDLGEDSLKNLGVNIPVKKKHGRIFAYGCRDVSERKLHLGGSLGHAIFQDMIVKGIIQRSSGTRSLRVNSTVDEWFSGKGT</sequence>
<dbReference type="GeneID" id="41587433"/>
<dbReference type="Proteomes" id="UP000195607">
    <property type="component" value="Chromosome I"/>
</dbReference>
<dbReference type="Pfam" id="PF01022">
    <property type="entry name" value="HTH_5"/>
    <property type="match status" value="1"/>
</dbReference>
<dbReference type="Gene3D" id="1.10.10.10">
    <property type="entry name" value="Winged helix-like DNA-binding domain superfamily/Winged helix DNA-binding domain"/>
    <property type="match status" value="1"/>
</dbReference>
<evidence type="ECO:0000313" key="6">
    <source>
        <dbReference type="Proteomes" id="UP000195607"/>
    </source>
</evidence>
<organism evidence="5 6">
    <name type="scientific">Cuniculiplasma divulgatum</name>
    <dbReference type="NCBI Taxonomy" id="1673428"/>
    <lineage>
        <taxon>Archaea</taxon>
        <taxon>Methanobacteriati</taxon>
        <taxon>Thermoplasmatota</taxon>
        <taxon>Thermoplasmata</taxon>
        <taxon>Thermoplasmatales</taxon>
        <taxon>Cuniculiplasmataceae</taxon>
        <taxon>Cuniculiplasma</taxon>
    </lineage>
</organism>
<evidence type="ECO:0000256" key="2">
    <source>
        <dbReference type="ARBA" id="ARBA00023125"/>
    </source>
</evidence>
<dbReference type="CDD" id="cd00090">
    <property type="entry name" value="HTH_ARSR"/>
    <property type="match status" value="1"/>
</dbReference>
<name>A0A1N5S8L0_9ARCH</name>
<reference evidence="5 6" key="1">
    <citation type="submission" date="2016-04" db="EMBL/GenBank/DDBJ databases">
        <authorList>
            <person name="Evans L.H."/>
            <person name="Alamgir A."/>
            <person name="Owens N."/>
            <person name="Weber N.D."/>
            <person name="Virtaneva K."/>
            <person name="Barbian K."/>
            <person name="Babar A."/>
            <person name="Rosenke K."/>
        </authorList>
    </citation>
    <scope>NUCLEOTIDE SEQUENCE [LARGE SCALE GENOMIC DNA]</scope>
    <source>
        <strain evidence="6">S5(T) (JCM 30642 \VKM B-2941)</strain>
    </source>
</reference>
<dbReference type="PROSITE" id="PS50987">
    <property type="entry name" value="HTH_ARSR_2"/>
    <property type="match status" value="1"/>
</dbReference>
<protein>
    <submittedName>
        <fullName evidence="5">ArsR family transcriptional regulator</fullName>
    </submittedName>
</protein>
<dbReference type="RefSeq" id="WP_148689435.1">
    <property type="nucleotide sequence ID" value="NZ_LT671858.1"/>
</dbReference>
<dbReference type="InterPro" id="IPR036388">
    <property type="entry name" value="WH-like_DNA-bd_sf"/>
</dbReference>
<keyword evidence="3" id="KW-0804">Transcription</keyword>
<accession>A0A1N5S8L0</accession>
<dbReference type="InterPro" id="IPR001845">
    <property type="entry name" value="HTH_ArsR_DNA-bd_dom"/>
</dbReference>
<evidence type="ECO:0000256" key="1">
    <source>
        <dbReference type="ARBA" id="ARBA00023015"/>
    </source>
</evidence>
<dbReference type="GO" id="GO:0003700">
    <property type="term" value="F:DNA-binding transcription factor activity"/>
    <property type="evidence" value="ECO:0007669"/>
    <property type="project" value="InterPro"/>
</dbReference>
<dbReference type="InterPro" id="IPR036390">
    <property type="entry name" value="WH_DNA-bd_sf"/>
</dbReference>